<dbReference type="AlphaFoldDB" id="Q96EQ2"/>
<name>Q96EQ2_HUMAN</name>
<sequence length="27" mass="3012">MHSAKRWLVKDQWHGEVSPGCTAFAAV</sequence>
<reference evidence="2" key="3">
    <citation type="submission" date="2005-07" db="EMBL/GenBank/DDBJ databases">
        <authorList>
            <person name="Mural R.J."/>
            <person name="Istrail S."/>
            <person name="Sutton G."/>
            <person name="Florea L."/>
            <person name="Halpern A.L."/>
            <person name="Mobarry C.M."/>
            <person name="Lippert R."/>
            <person name="Walenz B."/>
            <person name="Shatkay H."/>
            <person name="Dew I."/>
            <person name="Miller J.R."/>
            <person name="Flanigan M.J."/>
            <person name="Edwards N.J."/>
            <person name="Bolanos R."/>
            <person name="Fasulo D."/>
            <person name="Halldorsson B.V."/>
            <person name="Hannenhalli S."/>
            <person name="Turner R."/>
            <person name="Yooseph S."/>
            <person name="Lu F."/>
            <person name="Nusskern D.R."/>
            <person name="Shue B.C."/>
            <person name="Zheng X.H."/>
            <person name="Zhong F."/>
            <person name="Delcher A.L."/>
            <person name="Huson D.H."/>
            <person name="Kravitz S.A."/>
            <person name="Mouchard L."/>
            <person name="Reinert K."/>
            <person name="Remington K.A."/>
            <person name="Clark A.G."/>
            <person name="Waterman M.S."/>
            <person name="Eichler E.E."/>
            <person name="Adams M.D."/>
            <person name="Hunkapiller M.W."/>
            <person name="Myers E.W."/>
            <person name="Venter J.C."/>
        </authorList>
    </citation>
    <scope>NUCLEOTIDE SEQUENCE</scope>
</reference>
<dbReference type="EMBL" id="BC012036">
    <property type="protein sequence ID" value="AAH12036.1"/>
    <property type="molecule type" value="mRNA"/>
</dbReference>
<reference evidence="2" key="1">
    <citation type="journal article" date="2001" name="Science">
        <title>The sequence of the human genome.</title>
        <authorList>
            <person name="Venter J.C."/>
            <person name="Adams M.D."/>
            <person name="Myers E.W."/>
            <person name="Li P.W."/>
            <person name="Mural R.J."/>
            <person name="Sutton G.G."/>
            <person name="Smith H.O."/>
            <person name="Yandell M."/>
            <person name="Evans C.A."/>
            <person name="Holt R.A."/>
            <person name="Gocayne J.D."/>
            <person name="Amanatides P."/>
            <person name="Ballew R.M."/>
            <person name="Huson D.H."/>
            <person name="Wortman J.R."/>
            <person name="Zhang Q."/>
            <person name="Kodira C.D."/>
            <person name="Zheng X.H."/>
            <person name="Chen L."/>
            <person name="Skupski M."/>
            <person name="Subramanian G."/>
            <person name="Thomas P.D."/>
            <person name="Zhang J."/>
            <person name="Gabor Miklos G.L."/>
            <person name="Nelson C."/>
            <person name="Broder S."/>
            <person name="Clark A.G."/>
            <person name="Nadeau J."/>
            <person name="McKusick V.A."/>
            <person name="Zinder N."/>
            <person name="Levine A.J."/>
            <person name="Roberts R.J."/>
            <person name="Simon M."/>
            <person name="Slayman C."/>
            <person name="Hunkapiller M."/>
            <person name="Bolanos R."/>
            <person name="Delcher A."/>
            <person name="Dew I."/>
            <person name="Fasulo D."/>
            <person name="Flanigan M."/>
            <person name="Florea L."/>
            <person name="Halpern A."/>
            <person name="Hannenhalli S."/>
            <person name="Kravitz S."/>
            <person name="Levy S."/>
            <person name="Mobarry C."/>
            <person name="Reinert K."/>
            <person name="Remington K."/>
            <person name="Abu-Threideh J."/>
            <person name="Beasley E."/>
            <person name="Biddick K."/>
            <person name="Bonazzi V."/>
            <person name="Brandon R."/>
            <person name="Cargill M."/>
            <person name="Chandramouliswaran I."/>
            <person name="Charlab R."/>
            <person name="Chaturvedi K."/>
            <person name="Deng Z."/>
            <person name="Di Francesco V."/>
            <person name="Dunn P."/>
            <person name="Eilbeck K."/>
            <person name="Evangelista C."/>
            <person name="Gabrielian A.E."/>
            <person name="Gan W."/>
            <person name="Ge W."/>
            <person name="Gong F."/>
            <person name="Gu Z."/>
            <person name="Guan P."/>
            <person name="Heiman T.J."/>
            <person name="Higgins M.E."/>
            <person name="Ji R.R."/>
            <person name="Ke Z."/>
            <person name="Ketchum K.A."/>
            <person name="Lai Z."/>
            <person name="Lei Y."/>
            <person name="Li Z."/>
            <person name="Li J."/>
            <person name="Liang Y."/>
            <person name="Lin X."/>
            <person name="Lu F."/>
            <person name="Merkulov G.V."/>
            <person name="Milshina N."/>
            <person name="Moore H.M."/>
            <person name="Naik A.K."/>
            <person name="Narayan V.A."/>
            <person name="Neelam B."/>
            <person name="Nusskern D."/>
            <person name="Rusch D.B."/>
            <person name="Salzberg S."/>
            <person name="Shao W."/>
            <person name="Shue B."/>
            <person name="Sun J."/>
            <person name="Wang Z."/>
            <person name="Wang A."/>
            <person name="Wang X."/>
            <person name="Wang J."/>
            <person name="Wei M."/>
            <person name="Wides R."/>
            <person name="Xiao C."/>
            <person name="Yan C."/>
            <person name="Yao A."/>
            <person name="Ye J."/>
            <person name="Zhan M."/>
            <person name="Zhang W."/>
            <person name="Zhang H."/>
            <person name="Zhao Q."/>
            <person name="Zheng L."/>
            <person name="Zhong F."/>
            <person name="Zhong W."/>
            <person name="Zhu S."/>
            <person name="Zhao S."/>
            <person name="Gilbert D."/>
            <person name="Baumhueter S."/>
            <person name="Spier G."/>
            <person name="Carter C."/>
            <person name="Cravchik A."/>
            <person name="Woodage T."/>
            <person name="Ali F."/>
            <person name="An H."/>
            <person name="Awe A."/>
            <person name="Baldwin D."/>
            <person name="Baden H."/>
            <person name="Barnstead M."/>
            <person name="Barrow I."/>
            <person name="Beeson K."/>
            <person name="Busam D."/>
            <person name="Carver A."/>
            <person name="Center A."/>
            <person name="Cheng M.L."/>
            <person name="Curry L."/>
            <person name="Danaher S."/>
            <person name="Davenport L."/>
            <person name="Desilets R."/>
            <person name="Dietz S."/>
            <person name="Dodson K."/>
            <person name="Doup L."/>
            <person name="Ferriera S."/>
            <person name="Garg N."/>
            <person name="Gluecksmann A."/>
            <person name="Hart B."/>
            <person name="Haynes J."/>
            <person name="Haynes C."/>
            <person name="Heiner C."/>
            <person name="Hladun S."/>
            <person name="Hostin D."/>
            <person name="Houck J."/>
            <person name="Howland T."/>
            <person name="Ibegwam C."/>
            <person name="Johnson J."/>
            <person name="Kalush F."/>
            <person name="Kline L."/>
            <person name="Koduru S."/>
            <person name="Love A."/>
            <person name="Mann F."/>
            <person name="May D."/>
            <person name="McCawley S."/>
            <person name="McIntosh T."/>
            <person name="McMullen I."/>
            <person name="Moy M."/>
            <person name="Moy L."/>
            <person name="Murphy B."/>
            <person name="Nelson K."/>
            <person name="Pfannkoch C."/>
            <person name="Pratts E."/>
            <person name="Puri V."/>
            <person name="Qureshi H."/>
            <person name="Reardon M."/>
            <person name="Rodriguez R."/>
            <person name="Rogers Y.H."/>
            <person name="Romblad D."/>
            <person name="Ruhfel B."/>
            <person name="Scott R."/>
            <person name="Sitter C."/>
            <person name="Smallwood M."/>
            <person name="Stewart E."/>
            <person name="Strong R."/>
            <person name="Suh E."/>
            <person name="Thomas R."/>
            <person name="Tint N.N."/>
            <person name="Tse S."/>
            <person name="Vech C."/>
            <person name="Wang G."/>
            <person name="Wetter J."/>
            <person name="Williams S."/>
            <person name="Williams M."/>
            <person name="Windsor S."/>
            <person name="Winn-Deen E."/>
            <person name="Wolfe K."/>
            <person name="Zaveri J."/>
            <person name="Zaveri K."/>
            <person name="Abril J.F."/>
            <person name="Guigo R."/>
            <person name="Campbell M.J."/>
            <person name="Sjolander K.V."/>
            <person name="Karlak B."/>
            <person name="Kejariwal A."/>
            <person name="Mi H."/>
            <person name="Lazareva B."/>
            <person name="Hatton T."/>
            <person name="Narechania A."/>
            <person name="Diemer K."/>
            <person name="Muruganujan A."/>
            <person name="Guo N."/>
            <person name="Sato S."/>
            <person name="Bafna V."/>
            <person name="Istrail S."/>
            <person name="Lippert R."/>
            <person name="Schwartz R."/>
            <person name="Walenz B."/>
            <person name="Yooseph S."/>
            <person name="Allen D."/>
            <person name="Basu A."/>
            <person name="Baxendale J."/>
            <person name="Blick L."/>
            <person name="Caminha M."/>
            <person name="Carnes-Stine J."/>
            <person name="Caulk P."/>
            <person name="Chiang Y.H."/>
            <person name="Coyne M."/>
            <person name="Dahlke C."/>
            <person name="Mays A."/>
            <person name="Dombroski M."/>
            <person name="Donnelly M."/>
            <person name="Ely D."/>
            <person name="Esparham S."/>
            <person name="Fosler C."/>
            <person name="Gire H."/>
            <person name="Glanowski S."/>
            <person name="Glasser K."/>
            <person name="Glodek A."/>
            <person name="Gorokhov M."/>
            <person name="Graham K."/>
            <person name="Gropman B."/>
            <person name="Harris M."/>
            <person name="Heil J."/>
            <person name="Henderson S."/>
            <person name="Hoover J."/>
            <person name="Jennings D."/>
            <person name="Jordan C."/>
            <person name="Jordan J."/>
            <person name="Kasha J."/>
            <person name="Kagan L."/>
            <person name="Kraft C."/>
            <person name="Levitsky A."/>
            <person name="Lewis M."/>
            <person name="Liu X."/>
            <person name="Lopez J."/>
            <person name="Ma D."/>
            <person name="Majoros W."/>
            <person name="McDaniel J."/>
            <person name="Murphy S."/>
            <person name="Newman M."/>
            <person name="Nguyen T."/>
            <person name="Nguyen N."/>
            <person name="Nodell M."/>
            <person name="Pan S."/>
            <person name="Peck J."/>
            <person name="Peterson M."/>
            <person name="Rowe W."/>
            <person name="Sanders R."/>
            <person name="Scott J."/>
            <person name="Simpson M."/>
            <person name="Smith T."/>
            <person name="Sprague A."/>
            <person name="Stockwell T."/>
            <person name="Turner R."/>
            <person name="Venter E."/>
            <person name="Wang M."/>
            <person name="Wen M."/>
            <person name="Wu D."/>
            <person name="Wu M."/>
            <person name="Xia A."/>
            <person name="Zandieh A."/>
            <person name="Zhu X."/>
        </authorList>
    </citation>
    <scope>NUCLEOTIDE SEQUENCE</scope>
</reference>
<gene>
    <name evidence="2" type="ORF">hCG_2021755</name>
</gene>
<reference evidence="1" key="2">
    <citation type="journal article" date="2004" name="Genome Res.">
        <title>The status, quality, and expansion of the NIH full-length cDNA project: the Mammalian Gene Collection (MGC).</title>
        <authorList>
            <consortium name="The MGC Project Team"/>
            <person name="Gerhard D.S."/>
            <person name="Wagner L."/>
            <person name="Feingold E.A."/>
            <person name="Shenmen C.M."/>
            <person name="Grouse L.H."/>
            <person name="Schuler G."/>
            <person name="Klein S.L."/>
            <person name="Old S."/>
            <person name="Rasooly R."/>
            <person name="Good P."/>
            <person name="Guyer M."/>
            <person name="Peck A.M."/>
            <person name="Derge J.G."/>
            <person name="Lipman D."/>
            <person name="Collins F.S."/>
            <person name="Jang W."/>
            <person name="Sherry S."/>
            <person name="Feolo M."/>
            <person name="Misquitta L."/>
            <person name="Lee E."/>
            <person name="Rotmistrovsky K."/>
            <person name="Greenhut S.F."/>
            <person name="Schaefer C.F."/>
            <person name="Buetow K."/>
            <person name="Bonner T.I."/>
            <person name="Haussler D."/>
            <person name="Kent J."/>
            <person name="Kiekhaus M."/>
            <person name="Furey T."/>
            <person name="Brent M."/>
            <person name="Prange C."/>
            <person name="Schreiber K."/>
            <person name="Shapiro N."/>
            <person name="Bhat N.K."/>
            <person name="Hopkins R.F."/>
            <person name="Hsie F."/>
            <person name="Driscoll T."/>
            <person name="Soares M.B."/>
            <person name="Casavant T.L."/>
            <person name="Scheetz T.E."/>
            <person name="Brown-stein M.J."/>
            <person name="Usdin T.B."/>
            <person name="Toshiyuki S."/>
            <person name="Carninci P."/>
            <person name="Piao Y."/>
            <person name="Dudekula D.B."/>
            <person name="Ko M.S."/>
            <person name="Kawakami K."/>
            <person name="Suzuki Y."/>
            <person name="Sugano S."/>
            <person name="Gruber C.E."/>
            <person name="Smith M.R."/>
            <person name="Simmons B."/>
            <person name="Moore T."/>
            <person name="Waterman R."/>
            <person name="Johnson S.L."/>
            <person name="Ruan Y."/>
            <person name="Wei C.L."/>
            <person name="Mathavan S."/>
            <person name="Gunaratne P.H."/>
            <person name="Wu J."/>
            <person name="Garcia A.M."/>
            <person name="Hulyk S.W."/>
            <person name="Fuh E."/>
            <person name="Yuan Y."/>
            <person name="Sneed A."/>
            <person name="Kowis C."/>
            <person name="Hodgson A."/>
            <person name="Muzny D.M."/>
            <person name="McPherson J."/>
            <person name="Gibbs R.A."/>
            <person name="Fahey J."/>
            <person name="Helton E."/>
            <person name="Ketteman M."/>
            <person name="Madan A."/>
            <person name="Rodrigues S."/>
            <person name="Sanchez A."/>
            <person name="Whiting M."/>
            <person name="Madari A."/>
            <person name="Young A.C."/>
            <person name="Wetherby K.D."/>
            <person name="Granite S.J."/>
            <person name="Kwong P.N."/>
            <person name="Brinkley C.P."/>
            <person name="Pearson R.L."/>
            <person name="Bouffard G.G."/>
            <person name="Blakesly R.W."/>
            <person name="Green E.D."/>
            <person name="Dickson M.C."/>
            <person name="Rodriguez A.C."/>
            <person name="Grimwood J."/>
            <person name="Schmutz J."/>
            <person name="Myers R.M."/>
            <person name="Butterfield Y.S."/>
            <person name="Griffith M."/>
            <person name="Griffith O.L."/>
            <person name="Krzywinski M.I."/>
            <person name="Liao N."/>
            <person name="Morin R."/>
            <person name="Morrin R."/>
            <person name="Palmquist D."/>
            <person name="Petrescu A.S."/>
            <person name="Skalska U."/>
            <person name="Smailus D.E."/>
            <person name="Stott J.M."/>
            <person name="Schnerch A."/>
            <person name="Schein J.E."/>
            <person name="Jones S.J."/>
            <person name="Holt R.A."/>
            <person name="Baross A."/>
            <person name="Marra M.A."/>
            <person name="Clifton S."/>
            <person name="Makowski K.A."/>
            <person name="Bosak S."/>
            <person name="Malek J."/>
        </authorList>
    </citation>
    <scope>NUCLEOTIDE SEQUENCE [LARGE SCALE MRNA]</scope>
    <source>
        <tissue evidence="1">Bladder</tissue>
    </source>
</reference>
<evidence type="ECO:0000313" key="2">
    <source>
        <dbReference type="EMBL" id="EAX01172.1"/>
    </source>
</evidence>
<protein>
    <submittedName>
        <fullName evidence="2">HCG2021755</fullName>
    </submittedName>
</protein>
<evidence type="ECO:0000313" key="1">
    <source>
        <dbReference type="EMBL" id="AAH12036.1"/>
    </source>
</evidence>
<dbReference type="EMBL" id="CH471088">
    <property type="protein sequence ID" value="EAX01172.1"/>
    <property type="molecule type" value="Genomic_DNA"/>
</dbReference>
<accession>Q96EQ2</accession>
<proteinExistence type="evidence at transcript level"/>
<organism evidence="1">
    <name type="scientific">Homo sapiens</name>
    <name type="common">Human</name>
    <dbReference type="NCBI Taxonomy" id="9606"/>
    <lineage>
        <taxon>Eukaryota</taxon>
        <taxon>Metazoa</taxon>
        <taxon>Chordata</taxon>
        <taxon>Craniata</taxon>
        <taxon>Vertebrata</taxon>
        <taxon>Euteleostomi</taxon>
        <taxon>Mammalia</taxon>
        <taxon>Eutheria</taxon>
        <taxon>Euarchontoglires</taxon>
        <taxon>Primates</taxon>
        <taxon>Haplorrhini</taxon>
        <taxon>Catarrhini</taxon>
        <taxon>Hominidae</taxon>
        <taxon>Homo</taxon>
    </lineage>
</organism>